<evidence type="ECO:0000313" key="13">
    <source>
        <dbReference type="Proteomes" id="UP001203852"/>
    </source>
</evidence>
<dbReference type="SUPFAM" id="SSF51690">
    <property type="entry name" value="Nicotinate/Quinolinate PRTase C-terminal domain-like"/>
    <property type="match status" value="1"/>
</dbReference>
<feature type="domain" description="Nicotinate/nicotinamide phosphoribosyltransferase" evidence="10">
    <location>
        <begin position="174"/>
        <end position="434"/>
    </location>
</feature>
<protein>
    <recommendedName>
        <fullName evidence="3 9">Nicotinate phosphoribosyltransferase</fullName>
        <ecNumber evidence="3 9">6.3.4.21</ecNumber>
    </recommendedName>
</protein>
<evidence type="ECO:0000259" key="10">
    <source>
        <dbReference type="Pfam" id="PF04095"/>
    </source>
</evidence>
<comment type="caution">
    <text evidence="12">The sequence shown here is derived from an EMBL/GenBank/DDBJ whole genome shotgun (WGS) entry which is preliminary data.</text>
</comment>
<evidence type="ECO:0000256" key="1">
    <source>
        <dbReference type="ARBA" id="ARBA00004952"/>
    </source>
</evidence>
<gene>
    <name evidence="12" type="ORF">EDD36DRAFT_204896</name>
</gene>
<keyword evidence="6 9" id="KW-0662">Pyridine nucleotide biosynthesis</keyword>
<dbReference type="InterPro" id="IPR040727">
    <property type="entry name" value="NAPRTase_N"/>
</dbReference>
<evidence type="ECO:0000313" key="12">
    <source>
        <dbReference type="EMBL" id="KAI1613691.1"/>
    </source>
</evidence>
<dbReference type="GO" id="GO:0004516">
    <property type="term" value="F:nicotinate phosphoribosyltransferase activity"/>
    <property type="evidence" value="ECO:0007669"/>
    <property type="project" value="UniProtKB-UniRule"/>
</dbReference>
<evidence type="ECO:0000256" key="7">
    <source>
        <dbReference type="ARBA" id="ARBA00022679"/>
    </source>
</evidence>
<evidence type="ECO:0000256" key="5">
    <source>
        <dbReference type="ARBA" id="ARBA00022598"/>
    </source>
</evidence>
<reference evidence="12" key="1">
    <citation type="journal article" date="2022" name="bioRxiv">
        <title>Deciphering the potential niche of two novel black yeast fungi from a biological soil crust based on their genomes, phenotypes, and melanin regulation.</title>
        <authorList>
            <consortium name="DOE Joint Genome Institute"/>
            <person name="Carr E.C."/>
            <person name="Barton Q."/>
            <person name="Grambo S."/>
            <person name="Sullivan M."/>
            <person name="Renfro C.M."/>
            <person name="Kuo A."/>
            <person name="Pangilinan J."/>
            <person name="Lipzen A."/>
            <person name="Keymanesh K."/>
            <person name="Savage E."/>
            <person name="Barry K."/>
            <person name="Grigoriev I.V."/>
            <person name="Riekhof W.R."/>
            <person name="Harris S.S."/>
        </authorList>
    </citation>
    <scope>NUCLEOTIDE SEQUENCE</scope>
    <source>
        <strain evidence="12">JF 03-4F</strain>
    </source>
</reference>
<dbReference type="PANTHER" id="PTHR11098:SF1">
    <property type="entry name" value="NICOTINATE PHOSPHORIBOSYLTRANSFERASE"/>
    <property type="match status" value="1"/>
</dbReference>
<dbReference type="GO" id="GO:0034355">
    <property type="term" value="P:NAD+ biosynthetic process via the salvage pathway"/>
    <property type="evidence" value="ECO:0007669"/>
    <property type="project" value="TreeGrafter"/>
</dbReference>
<comment type="catalytic activity">
    <reaction evidence="8 9">
        <text>5-phospho-alpha-D-ribose 1-diphosphate + nicotinate + ATP + H2O = nicotinate beta-D-ribonucleotide + ADP + phosphate + diphosphate</text>
        <dbReference type="Rhea" id="RHEA:36163"/>
        <dbReference type="ChEBI" id="CHEBI:15377"/>
        <dbReference type="ChEBI" id="CHEBI:30616"/>
        <dbReference type="ChEBI" id="CHEBI:32544"/>
        <dbReference type="ChEBI" id="CHEBI:33019"/>
        <dbReference type="ChEBI" id="CHEBI:43474"/>
        <dbReference type="ChEBI" id="CHEBI:57502"/>
        <dbReference type="ChEBI" id="CHEBI:58017"/>
        <dbReference type="ChEBI" id="CHEBI:456216"/>
        <dbReference type="EC" id="6.3.4.21"/>
    </reaction>
</comment>
<dbReference type="InterPro" id="IPR006406">
    <property type="entry name" value="Nic_PRibTrfase"/>
</dbReference>
<dbReference type="Pfam" id="PF17767">
    <property type="entry name" value="NAPRTase_N"/>
    <property type="match status" value="1"/>
</dbReference>
<dbReference type="GO" id="GO:0005829">
    <property type="term" value="C:cytosol"/>
    <property type="evidence" value="ECO:0007669"/>
    <property type="project" value="TreeGrafter"/>
</dbReference>
<evidence type="ECO:0000256" key="9">
    <source>
        <dbReference type="RuleBase" id="RU003838"/>
    </source>
</evidence>
<dbReference type="AlphaFoldDB" id="A0AAN6DW26"/>
<dbReference type="EMBL" id="MU404353">
    <property type="protein sequence ID" value="KAI1613691.1"/>
    <property type="molecule type" value="Genomic_DNA"/>
</dbReference>
<dbReference type="Gene3D" id="3.20.140.10">
    <property type="entry name" value="nicotinate phosphoribosyltransferase"/>
    <property type="match status" value="1"/>
</dbReference>
<evidence type="ECO:0000256" key="3">
    <source>
        <dbReference type="ARBA" id="ARBA00013236"/>
    </source>
</evidence>
<dbReference type="InterPro" id="IPR036068">
    <property type="entry name" value="Nicotinate_pribotase-like_C"/>
</dbReference>
<keyword evidence="13" id="KW-1185">Reference proteome</keyword>
<dbReference type="InterPro" id="IPR007229">
    <property type="entry name" value="Nic_PRibTrfase-Fam"/>
</dbReference>
<evidence type="ECO:0000256" key="6">
    <source>
        <dbReference type="ARBA" id="ARBA00022642"/>
    </source>
</evidence>
<keyword evidence="4" id="KW-0597">Phosphoprotein</keyword>
<dbReference type="EC" id="6.3.4.21" evidence="3 9"/>
<dbReference type="InterPro" id="IPR041525">
    <property type="entry name" value="N/Namide_PRibTrfase"/>
</dbReference>
<keyword evidence="7" id="KW-0808">Transferase</keyword>
<sequence length="450" mass="50982">MAQPELPEGVFSFLDTDLYKLTMQCAVFKYFPTVDVEYKFTNRTPQMRLSKQAFAWLEEQIAKLANIRLSQQELEFLRRQCTYLSSDYLDYLQVFQLRPTEQAEVKFTPVDDTYGDLDITVTGSWVETILYEIPLLALTSEAYFKFVDKDWDHEGQEENAYRKGVRLLSAGCLVSEFGTRRRRDFHAQDLVIRGLVRASKENDLPGKLTGTSNVYFAMRHNIPPVGTVAHEWYMGIAALTNDYEHANEQGLRYWLNCFGKGVLGIALTDTFGTDDFFKAFRQQVPAKTSASKDPTMSYTDESSPSANQATYAEVFAGIRQDSGDPKQYVKQASEFYKSIGLSGKNIVFSDALNVDKCLEYKKVAEENGFKPSFGVGTFFTNDFSLKSDPQVKSKPLNIVVKLSKAGGRPAVKISDNIGKNTGDTATVQDVKRRLGYIEHDWKDGDEAKRW</sequence>
<dbReference type="NCBIfam" id="TIGR01514">
    <property type="entry name" value="NAPRTase"/>
    <property type="match status" value="1"/>
</dbReference>
<comment type="similarity">
    <text evidence="2 9">Belongs to the NAPRTase family.</text>
</comment>
<keyword evidence="5 9" id="KW-0436">Ligase</keyword>
<proteinExistence type="inferred from homology"/>
<dbReference type="Pfam" id="PF04095">
    <property type="entry name" value="NAPRTase"/>
    <property type="match status" value="1"/>
</dbReference>
<evidence type="ECO:0000259" key="11">
    <source>
        <dbReference type="Pfam" id="PF17767"/>
    </source>
</evidence>
<organism evidence="12 13">
    <name type="scientific">Exophiala viscosa</name>
    <dbReference type="NCBI Taxonomy" id="2486360"/>
    <lineage>
        <taxon>Eukaryota</taxon>
        <taxon>Fungi</taxon>
        <taxon>Dikarya</taxon>
        <taxon>Ascomycota</taxon>
        <taxon>Pezizomycotina</taxon>
        <taxon>Eurotiomycetes</taxon>
        <taxon>Chaetothyriomycetidae</taxon>
        <taxon>Chaetothyriales</taxon>
        <taxon>Herpotrichiellaceae</taxon>
        <taxon>Exophiala</taxon>
    </lineage>
</organism>
<name>A0AAN6DW26_9EURO</name>
<dbReference type="GO" id="GO:0016757">
    <property type="term" value="F:glycosyltransferase activity"/>
    <property type="evidence" value="ECO:0007669"/>
    <property type="project" value="UniProtKB-KW"/>
</dbReference>
<comment type="pathway">
    <text evidence="1 9">Cofactor biosynthesis; NAD(+) biosynthesis; nicotinate D-ribonucleotide from nicotinate: step 1/1.</text>
</comment>
<accession>A0AAN6DW26</accession>
<comment type="function">
    <text evidence="9">Catalyzes the synthesis of beta-nicotinate D-ribonucleotide from nicotinate and 5-phospho-D-ribose 1-phosphate at the expense of ATP.</text>
</comment>
<dbReference type="PANTHER" id="PTHR11098">
    <property type="entry name" value="NICOTINATE PHOSPHORIBOSYLTRANSFERASE"/>
    <property type="match status" value="1"/>
</dbReference>
<dbReference type="SUPFAM" id="SSF54675">
    <property type="entry name" value="Nicotinate/Quinolinate PRTase N-terminal domain-like"/>
    <property type="match status" value="1"/>
</dbReference>
<comment type="PTM">
    <text evidence="9">Transiently phosphorylated on a His residue during the reaction cycle. Phosphorylation strongly increases the affinity for substrates and increases the rate of nicotinate D-ribonucleotide production. Dephosphorylation regenerates the low-affinity form of the enzyme, leading to product release.</text>
</comment>
<dbReference type="FunFam" id="3.20.140.10:FF:000009">
    <property type="entry name" value="Nicotinate phosphoribosyltransferase"/>
    <property type="match status" value="1"/>
</dbReference>
<evidence type="ECO:0000256" key="2">
    <source>
        <dbReference type="ARBA" id="ARBA00010897"/>
    </source>
</evidence>
<keyword evidence="12" id="KW-0328">Glycosyltransferase</keyword>
<evidence type="ECO:0000256" key="8">
    <source>
        <dbReference type="ARBA" id="ARBA00048668"/>
    </source>
</evidence>
<dbReference type="Proteomes" id="UP001203852">
    <property type="component" value="Unassembled WGS sequence"/>
</dbReference>
<dbReference type="PIRSF" id="PIRSF000484">
    <property type="entry name" value="NAPRT"/>
    <property type="match status" value="1"/>
</dbReference>
<evidence type="ECO:0000256" key="4">
    <source>
        <dbReference type="ARBA" id="ARBA00022553"/>
    </source>
</evidence>
<feature type="domain" description="Nicotinate phosphoribosyltransferase N-terminal" evidence="11">
    <location>
        <begin position="14"/>
        <end position="140"/>
    </location>
</feature>